<keyword evidence="6" id="KW-0472">Membrane</keyword>
<feature type="domain" description="COBRA C-terminal" evidence="10">
    <location>
        <begin position="425"/>
        <end position="636"/>
    </location>
</feature>
<proteinExistence type="inferred from homology"/>
<evidence type="ECO:0000256" key="5">
    <source>
        <dbReference type="ARBA" id="ARBA00022729"/>
    </source>
</evidence>
<evidence type="ECO:0000256" key="2">
    <source>
        <dbReference type="ARBA" id="ARBA00005507"/>
    </source>
</evidence>
<evidence type="ECO:0000259" key="10">
    <source>
        <dbReference type="Pfam" id="PF25079"/>
    </source>
</evidence>
<evidence type="ECO:0000256" key="9">
    <source>
        <dbReference type="SAM" id="SignalP"/>
    </source>
</evidence>
<organism evidence="11 12">
    <name type="scientific">Hibiscus sabdariffa</name>
    <name type="common">roselle</name>
    <dbReference type="NCBI Taxonomy" id="183260"/>
    <lineage>
        <taxon>Eukaryota</taxon>
        <taxon>Viridiplantae</taxon>
        <taxon>Streptophyta</taxon>
        <taxon>Embryophyta</taxon>
        <taxon>Tracheophyta</taxon>
        <taxon>Spermatophyta</taxon>
        <taxon>Magnoliopsida</taxon>
        <taxon>eudicotyledons</taxon>
        <taxon>Gunneridae</taxon>
        <taxon>Pentapetalae</taxon>
        <taxon>rosids</taxon>
        <taxon>malvids</taxon>
        <taxon>Malvales</taxon>
        <taxon>Malvaceae</taxon>
        <taxon>Malvoideae</taxon>
        <taxon>Hibiscus</taxon>
    </lineage>
</organism>
<dbReference type="EMBL" id="JBBPBN010000013">
    <property type="protein sequence ID" value="KAK9025843.1"/>
    <property type="molecule type" value="Genomic_DNA"/>
</dbReference>
<dbReference type="Proteomes" id="UP001396334">
    <property type="component" value="Unassembled WGS sequence"/>
</dbReference>
<dbReference type="Pfam" id="PF25079">
    <property type="entry name" value="COB_C"/>
    <property type="match status" value="1"/>
</dbReference>
<accession>A0ABR2SKT4</accession>
<keyword evidence="7" id="KW-0325">Glycoprotein</keyword>
<evidence type="ECO:0000256" key="8">
    <source>
        <dbReference type="ARBA" id="ARBA00023288"/>
    </source>
</evidence>
<evidence type="ECO:0000256" key="4">
    <source>
        <dbReference type="ARBA" id="ARBA00022622"/>
    </source>
</evidence>
<dbReference type="InterPro" id="IPR056900">
    <property type="entry name" value="COB_C"/>
</dbReference>
<evidence type="ECO:0000256" key="3">
    <source>
        <dbReference type="ARBA" id="ARBA00022475"/>
    </source>
</evidence>
<comment type="subcellular location">
    <subcellularLocation>
        <location evidence="1">Cell membrane</location>
        <topology evidence="1">Lipid-anchor</topology>
        <topology evidence="1">GPI-anchor</topology>
    </subcellularLocation>
</comment>
<name>A0ABR2SKT4_9ROSI</name>
<comment type="caution">
    <text evidence="11">The sequence shown here is derived from an EMBL/GenBank/DDBJ whole genome shotgun (WGS) entry which is preliminary data.</text>
</comment>
<evidence type="ECO:0000256" key="1">
    <source>
        <dbReference type="ARBA" id="ARBA00004609"/>
    </source>
</evidence>
<dbReference type="Pfam" id="PF04833">
    <property type="entry name" value="COBRA"/>
    <property type="match status" value="1"/>
</dbReference>
<evidence type="ECO:0000313" key="11">
    <source>
        <dbReference type="EMBL" id="KAK9025843.1"/>
    </source>
</evidence>
<protein>
    <recommendedName>
        <fullName evidence="10">COBRA C-terminal domain-containing protein</fullName>
    </recommendedName>
</protein>
<evidence type="ECO:0000256" key="6">
    <source>
        <dbReference type="ARBA" id="ARBA00023136"/>
    </source>
</evidence>
<keyword evidence="8" id="KW-0449">Lipoprotein</keyword>
<feature type="chain" id="PRO_5045280248" description="COBRA C-terminal domain-containing protein" evidence="9">
    <location>
        <begin position="27"/>
        <end position="663"/>
    </location>
</feature>
<evidence type="ECO:0000313" key="12">
    <source>
        <dbReference type="Proteomes" id="UP001396334"/>
    </source>
</evidence>
<keyword evidence="5 9" id="KW-0732">Signal</keyword>
<dbReference type="InterPro" id="IPR006918">
    <property type="entry name" value="COBRA_pln"/>
</dbReference>
<dbReference type="PANTHER" id="PTHR31052:SF2">
    <property type="entry name" value="COBRA-LIKE PROTEIN 10"/>
    <property type="match status" value="1"/>
</dbReference>
<evidence type="ECO:0000256" key="7">
    <source>
        <dbReference type="ARBA" id="ARBA00023180"/>
    </source>
</evidence>
<dbReference type="PANTHER" id="PTHR31052">
    <property type="entry name" value="COBRA-LIKE PROTEIN 7"/>
    <property type="match status" value="1"/>
</dbReference>
<comment type="similarity">
    <text evidence="2">Belongs to the COBRA family.</text>
</comment>
<feature type="signal peptide" evidence="9">
    <location>
        <begin position="1"/>
        <end position="26"/>
    </location>
</feature>
<keyword evidence="12" id="KW-1185">Reference proteome</keyword>
<reference evidence="11 12" key="1">
    <citation type="journal article" date="2024" name="G3 (Bethesda)">
        <title>Genome assembly of Hibiscus sabdariffa L. provides insights into metabolisms of medicinal natural products.</title>
        <authorList>
            <person name="Kim T."/>
        </authorList>
    </citation>
    <scope>NUCLEOTIDE SEQUENCE [LARGE SCALE GENOMIC DNA]</scope>
    <source>
        <strain evidence="11">TK-2024</strain>
        <tissue evidence="11">Old leaves</tissue>
    </source>
</reference>
<keyword evidence="3" id="KW-1003">Cell membrane</keyword>
<sequence length="663" mass="74099">MKVPGVKLLFLAFIFIHIRRPRVCNGDTIADDYADDDTKTSSPPPEIDNCNGVFLSYAFTSRTKSLPLLKNVSAQPWTFDAMATILNAGTIELKEWKMYIGFQHKEILVSLTNAVIVGSGGDFPAAVGNGTTIAGSPNTDLKTSIDTAGDYSQIAVQILIKGSMFGMSAKAVPMPKNISLANDGWKCPKNTKYKTYMHVCCKKDKKYKAKSIDSQYMTRQNGDLTFMYDVLKSYEGSYEAQVTMDNNSPIGKLDRWNLTWEWMRGEFIYSMKGAYTPRMDYSDCVYGLAAKYLSSIDFTQVMNCQKRPTITDLPLVKANDTKIGKVPYCCKNGTLLPELMDPSKARAIFQLRVYKLPPDISQKVLYPPQRWNITGYLNAQYTCGSPIRVDPTEFPESTGLDAKTYAIASWQVVCNITKPEKKKSRCCVSFTAYYSDYAVPCPTCACGCDDTDTNKCNPDRTAMVIPPDALLVPAENRTKKAKAYAKLKHKEIPRKLPCPDNCGVSINWHVSSNHKSGWTARLTVFNWGDLPFVDWFIAVELKRAYKGFENVYSFNGTKTLKNIKNTLFFQGLKGLEYLIEEKNGSKPSDPKVPGKQQSVISFTKKNTPNIQIEEGDGFPSKVYFNGEECALPASFPNSGHGSRVSITTFLFISIATFLLNRFN</sequence>
<keyword evidence="4" id="KW-0336">GPI-anchor</keyword>
<gene>
    <name evidence="11" type="ORF">V6N11_038698</name>
</gene>